<dbReference type="OrthoDB" id="9803036at2"/>
<keyword evidence="1" id="KW-0808">Transferase</keyword>
<name>A0A318UHG4_9RHOB</name>
<dbReference type="Proteomes" id="UP000247727">
    <property type="component" value="Unassembled WGS sequence"/>
</dbReference>
<dbReference type="InterPro" id="IPR050484">
    <property type="entry name" value="Transf_Hexapept/Carb_Anhydrase"/>
</dbReference>
<keyword evidence="2" id="KW-1185">Reference proteome</keyword>
<comment type="caution">
    <text evidence="1">The sequence shown here is derived from an EMBL/GenBank/DDBJ whole genome shotgun (WGS) entry which is preliminary data.</text>
</comment>
<evidence type="ECO:0000313" key="1">
    <source>
        <dbReference type="EMBL" id="PYF13045.1"/>
    </source>
</evidence>
<dbReference type="PANTHER" id="PTHR13061">
    <property type="entry name" value="DYNACTIN SUBUNIT P25"/>
    <property type="match status" value="1"/>
</dbReference>
<proteinExistence type="predicted"/>
<dbReference type="Gene3D" id="2.160.10.10">
    <property type="entry name" value="Hexapeptide repeat proteins"/>
    <property type="match status" value="1"/>
</dbReference>
<dbReference type="EMBL" id="QJTK01000001">
    <property type="protein sequence ID" value="PYF13045.1"/>
    <property type="molecule type" value="Genomic_DNA"/>
</dbReference>
<gene>
    <name evidence="1" type="ORF">C8J30_101430</name>
</gene>
<dbReference type="InterPro" id="IPR001451">
    <property type="entry name" value="Hexapep"/>
</dbReference>
<dbReference type="AlphaFoldDB" id="A0A318UHG4"/>
<dbReference type="GO" id="GO:0016740">
    <property type="term" value="F:transferase activity"/>
    <property type="evidence" value="ECO:0007669"/>
    <property type="project" value="UniProtKB-KW"/>
</dbReference>
<dbReference type="InterPro" id="IPR011004">
    <property type="entry name" value="Trimer_LpxA-like_sf"/>
</dbReference>
<reference evidence="1 2" key="1">
    <citation type="submission" date="2018-06" db="EMBL/GenBank/DDBJ databases">
        <title>Genomic Encyclopedia of Type Strains, Phase III (KMG-III): the genomes of soil and plant-associated and newly described type strains.</title>
        <authorList>
            <person name="Whitman W."/>
        </authorList>
    </citation>
    <scope>NUCLEOTIDE SEQUENCE [LARGE SCALE GENOMIC DNA]</scope>
    <source>
        <strain evidence="1 2">JA737</strain>
    </source>
</reference>
<evidence type="ECO:0000313" key="2">
    <source>
        <dbReference type="Proteomes" id="UP000247727"/>
    </source>
</evidence>
<sequence length="172" mass="17689">MIYELDGVAPVLGQGAWVAPDANLIGKVVLEECASVWFGCTLRGDNEEIRVGAGTNVQEAVICHTDMGFPLVIGANCTIGHRAMLHGCTIGEGSLIGMGATVLNGAKIGRGCLIGAGALITEGKEIPDGALVMGAPGKVVRELDAAAQARLLKSAAHYRANAARFAKGLRPL</sequence>
<dbReference type="SUPFAM" id="SSF51161">
    <property type="entry name" value="Trimeric LpxA-like enzymes"/>
    <property type="match status" value="1"/>
</dbReference>
<dbReference type="InterPro" id="IPR047324">
    <property type="entry name" value="LbH_gamma_CA-like"/>
</dbReference>
<dbReference type="Pfam" id="PF00132">
    <property type="entry name" value="Hexapep"/>
    <property type="match status" value="1"/>
</dbReference>
<dbReference type="RefSeq" id="WP_110804056.1">
    <property type="nucleotide sequence ID" value="NZ_QJTK01000001.1"/>
</dbReference>
<accession>A0A318UHG4</accession>
<dbReference type="PANTHER" id="PTHR13061:SF29">
    <property type="entry name" value="GAMMA CARBONIC ANHYDRASE-LIKE 1, MITOCHONDRIAL-RELATED"/>
    <property type="match status" value="1"/>
</dbReference>
<protein>
    <submittedName>
        <fullName evidence="1">Carbonic anhydrase/acetyltransferase-like protein (Isoleucine patch superfamily)</fullName>
    </submittedName>
</protein>
<dbReference type="CDD" id="cd04645">
    <property type="entry name" value="LbH_gamma_CA_like"/>
    <property type="match status" value="1"/>
</dbReference>
<organism evidence="1 2">
    <name type="scientific">Rhodobacter viridis</name>
    <dbReference type="NCBI Taxonomy" id="1054202"/>
    <lineage>
        <taxon>Bacteria</taxon>
        <taxon>Pseudomonadati</taxon>
        <taxon>Pseudomonadota</taxon>
        <taxon>Alphaproteobacteria</taxon>
        <taxon>Rhodobacterales</taxon>
        <taxon>Rhodobacter group</taxon>
        <taxon>Rhodobacter</taxon>
    </lineage>
</organism>